<name>A0A1G4JA98_9SACH</name>
<dbReference type="GO" id="GO:0005933">
    <property type="term" value="C:cellular bud"/>
    <property type="evidence" value="ECO:0007669"/>
    <property type="project" value="EnsemblFungi"/>
</dbReference>
<dbReference type="GO" id="GO:0010314">
    <property type="term" value="F:phosphatidylinositol-5-phosphate binding"/>
    <property type="evidence" value="ECO:0007669"/>
    <property type="project" value="EnsemblFungi"/>
</dbReference>
<dbReference type="PANTHER" id="PTHR23176:SF128">
    <property type="entry name" value="RHO GTPASE-ACTIVATING PROTEIN RGD1"/>
    <property type="match status" value="1"/>
</dbReference>
<feature type="region of interest" description="Disordered" evidence="4">
    <location>
        <begin position="1"/>
        <end position="45"/>
    </location>
</feature>
<evidence type="ECO:0000313" key="8">
    <source>
        <dbReference type="Proteomes" id="UP000190274"/>
    </source>
</evidence>
<evidence type="ECO:0000256" key="3">
    <source>
        <dbReference type="SAM" id="Coils"/>
    </source>
</evidence>
<dbReference type="GO" id="GO:0005096">
    <property type="term" value="F:GTPase activator activity"/>
    <property type="evidence" value="ECO:0007669"/>
    <property type="project" value="UniProtKB-KW"/>
</dbReference>
<organism evidence="7 8">
    <name type="scientific">Lachancea dasiensis</name>
    <dbReference type="NCBI Taxonomy" id="1072105"/>
    <lineage>
        <taxon>Eukaryota</taxon>
        <taxon>Fungi</taxon>
        <taxon>Dikarya</taxon>
        <taxon>Ascomycota</taxon>
        <taxon>Saccharomycotina</taxon>
        <taxon>Saccharomycetes</taxon>
        <taxon>Saccharomycetales</taxon>
        <taxon>Saccharomycetaceae</taxon>
        <taxon>Lachancea</taxon>
    </lineage>
</organism>
<dbReference type="Pfam" id="PF00611">
    <property type="entry name" value="FCH"/>
    <property type="match status" value="1"/>
</dbReference>
<dbReference type="Pfam" id="PF00620">
    <property type="entry name" value="RhoGAP"/>
    <property type="match status" value="1"/>
</dbReference>
<dbReference type="FunFam" id="1.20.1270.60:FF:000063">
    <property type="entry name" value="Rho GTPase activator"/>
    <property type="match status" value="1"/>
</dbReference>
<feature type="compositionally biased region" description="Low complexity" evidence="4">
    <location>
        <begin position="1"/>
        <end position="11"/>
    </location>
</feature>
<sequence>MAESRVSSSTERSVEENQGNSPEPSSVGLANTTPNTAGETSTDDKKTIPIDDILLRPEIARVLSSDVAINALLSRLKQSLLTCEELTKFVRKKSYLEDVHAQELGKTYKNFFQDSTPASSLQRSIHQVLDFDGKLAQVKHSYVIALQKMCDELGALLATMTKTRKGLKETSRRLEKEVADAIHLAEKAKNRYNSLCQDWEKLKMADPTKTKLTLRGSKTTREQEEDLQRKIDGADLDFKQKVDHSTSLRNTFLNKERPKIVSELKDLVLEMDTAIAIQLQKYTIWTETLILNSGVTVTPFDSSKSMKSVAVSMSNSQDIYNFLNKYNQGSRSNNFVNKNLIPVEYKQHPSMAKPIQGRAGYNKPLQKSFNTSNIQTYNPPANSLPKRIVSTQHESPFDSTSNSNSDSPASVTKNHQPVPVSQYPSNVPRAGSASPVPLQQKPISSMLEAAENKDSSAEHEGKDFATLDPGNATRTTSLTTSMVTSGSERPVSHIQSSLAMPPGINRNFKTFGISLEALMEYEQEMVPAVVRQCIYVVDKHGLDLEGIYRKSANVLDVGRIKGEIDNDPSNISMIVPPKNHTESDIYLAASLLKTFFSSLPEPLLPPSMTSEIKTCLSIQEPVTRRNFMHGLIYKLPDSQYWTLRALTFHLMRVMDHEPSNRMNLKSVCIIWGPTIVAPNDTDINDVNYQIQAMEALMGAASQAFEPE</sequence>
<evidence type="ECO:0000313" key="7">
    <source>
        <dbReference type="EMBL" id="SCU86927.1"/>
    </source>
</evidence>
<keyword evidence="8" id="KW-1185">Reference proteome</keyword>
<gene>
    <name evidence="7" type="ORF">LADA_0E01046G</name>
</gene>
<dbReference type="InterPro" id="IPR031160">
    <property type="entry name" value="F_BAR_dom"/>
</dbReference>
<evidence type="ECO:0000256" key="4">
    <source>
        <dbReference type="SAM" id="MobiDB-lite"/>
    </source>
</evidence>
<evidence type="ECO:0000256" key="1">
    <source>
        <dbReference type="ARBA" id="ARBA00022468"/>
    </source>
</evidence>
<dbReference type="InterPro" id="IPR050729">
    <property type="entry name" value="Rho-GAP"/>
</dbReference>
<feature type="region of interest" description="Disordered" evidence="4">
    <location>
        <begin position="351"/>
        <end position="499"/>
    </location>
</feature>
<dbReference type="GO" id="GO:0032266">
    <property type="term" value="F:phosphatidylinositol-3-phosphate binding"/>
    <property type="evidence" value="ECO:0007669"/>
    <property type="project" value="EnsemblFungi"/>
</dbReference>
<dbReference type="GO" id="GO:0030479">
    <property type="term" value="C:actin cortical patch"/>
    <property type="evidence" value="ECO:0007669"/>
    <property type="project" value="EnsemblFungi"/>
</dbReference>
<feature type="compositionally biased region" description="Polar residues" evidence="4">
    <location>
        <begin position="365"/>
        <end position="381"/>
    </location>
</feature>
<dbReference type="GO" id="GO:0010508">
    <property type="term" value="P:positive regulation of autophagy"/>
    <property type="evidence" value="ECO:0007669"/>
    <property type="project" value="EnsemblFungi"/>
</dbReference>
<dbReference type="Gene3D" id="1.20.1270.60">
    <property type="entry name" value="Arfaptin homology (AH) domain/BAR domain"/>
    <property type="match status" value="1"/>
</dbReference>
<dbReference type="GO" id="GO:0080025">
    <property type="term" value="F:phosphatidylinositol-3,5-bisphosphate binding"/>
    <property type="evidence" value="ECO:0007669"/>
    <property type="project" value="EnsemblFungi"/>
</dbReference>
<evidence type="ECO:0000256" key="2">
    <source>
        <dbReference type="PROSITE-ProRule" id="PRU01077"/>
    </source>
</evidence>
<dbReference type="Gene3D" id="1.10.555.10">
    <property type="entry name" value="Rho GTPase activation protein"/>
    <property type="match status" value="1"/>
</dbReference>
<dbReference type="STRING" id="1266660.A0A1G4JA98"/>
<feature type="compositionally biased region" description="Basic and acidic residues" evidence="4">
    <location>
        <begin position="450"/>
        <end position="465"/>
    </location>
</feature>
<dbReference type="GO" id="GO:0006970">
    <property type="term" value="P:response to osmotic stress"/>
    <property type="evidence" value="ECO:0007669"/>
    <property type="project" value="EnsemblFungi"/>
</dbReference>
<feature type="domain" description="Rho-GAP" evidence="5">
    <location>
        <begin position="513"/>
        <end position="704"/>
    </location>
</feature>
<feature type="compositionally biased region" description="Polar residues" evidence="4">
    <location>
        <begin position="17"/>
        <end position="40"/>
    </location>
</feature>
<dbReference type="PROSITE" id="PS51741">
    <property type="entry name" value="F_BAR"/>
    <property type="match status" value="1"/>
</dbReference>
<dbReference type="PROSITE" id="PS50238">
    <property type="entry name" value="RHOGAP"/>
    <property type="match status" value="1"/>
</dbReference>
<keyword evidence="2 3" id="KW-0175">Coiled coil</keyword>
<feature type="coiled-coil region" evidence="3">
    <location>
        <begin position="157"/>
        <end position="191"/>
    </location>
</feature>
<dbReference type="OrthoDB" id="437889at2759"/>
<dbReference type="EMBL" id="LT598455">
    <property type="protein sequence ID" value="SCU86927.1"/>
    <property type="molecule type" value="Genomic_DNA"/>
</dbReference>
<dbReference type="SMART" id="SM00055">
    <property type="entry name" value="FCH"/>
    <property type="match status" value="1"/>
</dbReference>
<protein>
    <submittedName>
        <fullName evidence="7">LADA_0E01046g1_1</fullName>
    </submittedName>
</protein>
<dbReference type="InterPro" id="IPR001060">
    <property type="entry name" value="FCH_dom"/>
</dbReference>
<dbReference type="InterPro" id="IPR008936">
    <property type="entry name" value="Rho_GTPase_activation_prot"/>
</dbReference>
<dbReference type="Proteomes" id="UP000190274">
    <property type="component" value="Chromosome E"/>
</dbReference>
<dbReference type="SMART" id="SM00324">
    <property type="entry name" value="RhoGAP"/>
    <property type="match status" value="1"/>
</dbReference>
<dbReference type="PANTHER" id="PTHR23176">
    <property type="entry name" value="RHO/RAC/CDC GTPASE-ACTIVATING PROTEIN"/>
    <property type="match status" value="1"/>
</dbReference>
<evidence type="ECO:0000259" key="5">
    <source>
        <dbReference type="PROSITE" id="PS50238"/>
    </source>
</evidence>
<feature type="domain" description="F-BAR" evidence="6">
    <location>
        <begin position="57"/>
        <end position="318"/>
    </location>
</feature>
<dbReference type="GO" id="GO:0007165">
    <property type="term" value="P:signal transduction"/>
    <property type="evidence" value="ECO:0007669"/>
    <property type="project" value="InterPro"/>
</dbReference>
<feature type="compositionally biased region" description="Low complexity" evidence="4">
    <location>
        <begin position="397"/>
        <end position="410"/>
    </location>
</feature>
<dbReference type="GO" id="GO:0005546">
    <property type="term" value="F:phosphatidylinositol-4,5-bisphosphate binding"/>
    <property type="evidence" value="ECO:0007669"/>
    <property type="project" value="EnsemblFungi"/>
</dbReference>
<dbReference type="GO" id="GO:0042802">
    <property type="term" value="F:identical protein binding"/>
    <property type="evidence" value="ECO:0007669"/>
    <property type="project" value="EnsemblFungi"/>
</dbReference>
<dbReference type="InterPro" id="IPR027267">
    <property type="entry name" value="AH/BAR_dom_sf"/>
</dbReference>
<reference evidence="8" key="1">
    <citation type="submission" date="2016-03" db="EMBL/GenBank/DDBJ databases">
        <authorList>
            <person name="Devillers H."/>
        </authorList>
    </citation>
    <scope>NUCLEOTIDE SEQUENCE [LARGE SCALE GENOMIC DNA]</scope>
</reference>
<dbReference type="AlphaFoldDB" id="A0A1G4JA98"/>
<dbReference type="SUPFAM" id="SSF48350">
    <property type="entry name" value="GTPase activation domain, GAP"/>
    <property type="match status" value="1"/>
</dbReference>
<dbReference type="GO" id="GO:0010447">
    <property type="term" value="P:response to acidic pH"/>
    <property type="evidence" value="ECO:0007669"/>
    <property type="project" value="EnsemblFungi"/>
</dbReference>
<dbReference type="GO" id="GO:0030036">
    <property type="term" value="P:actin cytoskeleton organization"/>
    <property type="evidence" value="ECO:0007669"/>
    <property type="project" value="EnsemblFungi"/>
</dbReference>
<feature type="compositionally biased region" description="Low complexity" evidence="4">
    <location>
        <begin position="473"/>
        <end position="487"/>
    </location>
</feature>
<dbReference type="InterPro" id="IPR000198">
    <property type="entry name" value="RhoGAP_dom"/>
</dbReference>
<proteinExistence type="predicted"/>
<keyword evidence="1" id="KW-0343">GTPase activation</keyword>
<dbReference type="GO" id="GO:0070273">
    <property type="term" value="F:phosphatidylinositol-4-phosphate binding"/>
    <property type="evidence" value="ECO:0007669"/>
    <property type="project" value="EnsemblFungi"/>
</dbReference>
<dbReference type="SUPFAM" id="SSF103657">
    <property type="entry name" value="BAR/IMD domain-like"/>
    <property type="match status" value="1"/>
</dbReference>
<accession>A0A1G4JA98</accession>
<evidence type="ECO:0000259" key="6">
    <source>
        <dbReference type="PROSITE" id="PS51741"/>
    </source>
</evidence>